<dbReference type="CDD" id="cd03784">
    <property type="entry name" value="GT1_Gtf-like"/>
    <property type="match status" value="1"/>
</dbReference>
<dbReference type="FunFam" id="3.40.50.2000:FF:000065">
    <property type="entry name" value="Glycosyltransferase"/>
    <property type="match status" value="1"/>
</dbReference>
<dbReference type="GO" id="GO:0102970">
    <property type="term" value="F:7-deoxyloganetic acid glucosyltransferase activity"/>
    <property type="evidence" value="ECO:0007669"/>
    <property type="project" value="UniProtKB-EC"/>
</dbReference>
<organism evidence="7 8">
    <name type="scientific">Nicotiana tabacum</name>
    <name type="common">Common tobacco</name>
    <dbReference type="NCBI Taxonomy" id="4097"/>
    <lineage>
        <taxon>Eukaryota</taxon>
        <taxon>Viridiplantae</taxon>
        <taxon>Streptophyta</taxon>
        <taxon>Embryophyta</taxon>
        <taxon>Tracheophyta</taxon>
        <taxon>Spermatophyta</taxon>
        <taxon>Magnoliopsida</taxon>
        <taxon>eudicotyledons</taxon>
        <taxon>Gunneridae</taxon>
        <taxon>Pentapetalae</taxon>
        <taxon>asterids</taxon>
        <taxon>lamiids</taxon>
        <taxon>Solanales</taxon>
        <taxon>Solanaceae</taxon>
        <taxon>Nicotianoideae</taxon>
        <taxon>Nicotianeae</taxon>
        <taxon>Nicotiana</taxon>
    </lineage>
</organism>
<dbReference type="InterPro" id="IPR035595">
    <property type="entry name" value="UDP_glycos_trans_CS"/>
</dbReference>
<dbReference type="SUPFAM" id="SSF53756">
    <property type="entry name" value="UDP-Glycosyltransferase/glycogen phosphorylase"/>
    <property type="match status" value="1"/>
</dbReference>
<evidence type="ECO:0000256" key="2">
    <source>
        <dbReference type="ARBA" id="ARBA00022676"/>
    </source>
</evidence>
<dbReference type="PANTHER" id="PTHR11926">
    <property type="entry name" value="GLUCOSYL/GLUCURONOSYL TRANSFERASES"/>
    <property type="match status" value="1"/>
</dbReference>
<dbReference type="Pfam" id="PF00201">
    <property type="entry name" value="UDPGT"/>
    <property type="match status" value="1"/>
</dbReference>
<dbReference type="InterPro" id="IPR002213">
    <property type="entry name" value="UDP_glucos_trans"/>
</dbReference>
<name>A0A1S4C9P6_TOBAC</name>
<dbReference type="OrthoDB" id="5835829at2759"/>
<dbReference type="Gene3D" id="3.40.50.2000">
    <property type="entry name" value="Glycogen Phosphorylase B"/>
    <property type="match status" value="2"/>
</dbReference>
<evidence type="ECO:0000256" key="1">
    <source>
        <dbReference type="ARBA" id="ARBA00009995"/>
    </source>
</evidence>
<dbReference type="AlphaFoldDB" id="A0A1S4C9P6"/>
<dbReference type="PANTHER" id="PTHR11926:SF1392">
    <property type="entry name" value="GLYCOSYLTRANSFERASE"/>
    <property type="match status" value="1"/>
</dbReference>
<reference evidence="8" key="2">
    <citation type="submission" date="2025-08" db="UniProtKB">
        <authorList>
            <consortium name="RefSeq"/>
        </authorList>
    </citation>
    <scope>IDENTIFICATION</scope>
    <source>
        <tissue evidence="8">Leaf</tissue>
    </source>
</reference>
<dbReference type="KEGG" id="nta:107816735"/>
<keyword evidence="7" id="KW-1185">Reference proteome</keyword>
<dbReference type="GO" id="GO:0035251">
    <property type="term" value="F:UDP-glucosyltransferase activity"/>
    <property type="evidence" value="ECO:0000318"/>
    <property type="project" value="GO_Central"/>
</dbReference>
<dbReference type="PROSITE" id="PS00375">
    <property type="entry name" value="UDPGT"/>
    <property type="match status" value="1"/>
</dbReference>
<keyword evidence="2 5" id="KW-0328">Glycosyltransferase</keyword>
<comment type="catalytic activity">
    <reaction evidence="4">
        <text>7-deoxyloganetate + UDP-alpha-D-glucose = 7-deoxyloganate + UDP + H(+)</text>
        <dbReference type="Rhea" id="RHEA:39895"/>
        <dbReference type="ChEBI" id="CHEBI:15378"/>
        <dbReference type="ChEBI" id="CHEBI:58223"/>
        <dbReference type="ChEBI" id="CHEBI:58885"/>
        <dbReference type="ChEBI" id="CHEBI:76844"/>
        <dbReference type="ChEBI" id="CHEBI:76846"/>
        <dbReference type="EC" id="2.4.1.323"/>
    </reaction>
</comment>
<dbReference type="SMR" id="A0A1S4C9P6"/>
<evidence type="ECO:0000256" key="5">
    <source>
        <dbReference type="RuleBase" id="RU003718"/>
    </source>
</evidence>
<evidence type="ECO:0000256" key="4">
    <source>
        <dbReference type="ARBA" id="ARBA00051827"/>
    </source>
</evidence>
<comment type="similarity">
    <text evidence="1 5">Belongs to the UDP-glycosyltransferase family.</text>
</comment>
<accession>A0A1S4C9P6</accession>
<gene>
    <name evidence="8" type="primary">LOC107816735</name>
</gene>
<protein>
    <recommendedName>
        <fullName evidence="6">Glycosyltransferase</fullName>
        <ecNumber evidence="6">2.4.1.-</ecNumber>
    </recommendedName>
</protein>
<dbReference type="RefSeq" id="XP_016497962.1">
    <property type="nucleotide sequence ID" value="XM_016642476.1"/>
</dbReference>
<dbReference type="EC" id="2.4.1.-" evidence="6"/>
<dbReference type="OMA" id="SEHYHER"/>
<evidence type="ECO:0000313" key="8">
    <source>
        <dbReference type="RefSeq" id="XP_016497962.1"/>
    </source>
</evidence>
<evidence type="ECO:0000256" key="3">
    <source>
        <dbReference type="ARBA" id="ARBA00022679"/>
    </source>
</evidence>
<sequence>MEKTEFPPHVVIFPFPVQGHVNPMLKLAELLCLSGIHVTFINTLSIQNRLSRNTDIQSRFNRFPGFRFETIPDGLSNKVPQTYQETHKVMVIFDSLRSTAKPILKEIILAAGCPSGSSEVTRQGPVTCVIADGILSVALEVAEDVGIPILYFRTASAASFWIYLCLPQLIQNGELPFPGNELDVPIASIKGMESLLRRRDLPSFCRVDSVDVPIFQMVLTETQKTLRTKGLILNTFEEVEGPILDQIRNHLPKLYSIGPLHAHLKNKIASESISQSIHSNSIWEEDKSCLKWLDDQPANSVIYVSFGSLVTVTKNVLTEFWHGLVNSGQRFLWVIRHDSITDNDKEAQIEEELKEGVIENGYIVSWAPQEEVLAHTAIGGFLTHSGWNSTLESIIEGVPMICWPQLADQQINSRYVEEVWKLGLDMKDTCDRVIIEKMVRDLMELRRSEFLHRANDMTKLARASVAEGGSSDSNLAGLVQDIVSMQRKN</sequence>
<dbReference type="RefSeq" id="XP_016497962.1">
    <property type="nucleotide sequence ID" value="XM_016642476.2"/>
</dbReference>
<dbReference type="FunFam" id="3.40.50.2000:FF:000040">
    <property type="entry name" value="UDP-glycosyltransferase 76C1"/>
    <property type="match status" value="1"/>
</dbReference>
<proteinExistence type="inferred from homology"/>
<evidence type="ECO:0000256" key="6">
    <source>
        <dbReference type="RuleBase" id="RU362057"/>
    </source>
</evidence>
<dbReference type="PaxDb" id="4097-A0A1S4C9P6"/>
<evidence type="ECO:0000313" key="7">
    <source>
        <dbReference type="Proteomes" id="UP000790787"/>
    </source>
</evidence>
<dbReference type="GeneID" id="107816735"/>
<keyword evidence="3 5" id="KW-0808">Transferase</keyword>
<reference evidence="7" key="1">
    <citation type="journal article" date="2014" name="Nat. Commun.">
        <title>The tobacco genome sequence and its comparison with those of tomato and potato.</title>
        <authorList>
            <person name="Sierro N."/>
            <person name="Battey J.N."/>
            <person name="Ouadi S."/>
            <person name="Bakaher N."/>
            <person name="Bovet L."/>
            <person name="Willig A."/>
            <person name="Goepfert S."/>
            <person name="Peitsch M.C."/>
            <person name="Ivanov N.V."/>
        </authorList>
    </citation>
    <scope>NUCLEOTIDE SEQUENCE [LARGE SCALE GENOMIC DNA]</scope>
</reference>
<dbReference type="Proteomes" id="UP000790787">
    <property type="component" value="Chromosome 4"/>
</dbReference>